<proteinExistence type="inferred from homology"/>
<evidence type="ECO:0000259" key="6">
    <source>
        <dbReference type="Pfam" id="PF00933"/>
    </source>
</evidence>
<evidence type="ECO:0000256" key="3">
    <source>
        <dbReference type="ARBA" id="ARBA00012663"/>
    </source>
</evidence>
<evidence type="ECO:0000256" key="1">
    <source>
        <dbReference type="ARBA" id="ARBA00001231"/>
    </source>
</evidence>
<dbReference type="InterPro" id="IPR017853">
    <property type="entry name" value="GH"/>
</dbReference>
<dbReference type="RefSeq" id="WP_074757296.1">
    <property type="nucleotide sequence ID" value="NZ_FOGJ01000020.1"/>
</dbReference>
<keyword evidence="4" id="KW-0378">Hydrolase</keyword>
<gene>
    <name evidence="7" type="ORF">SAMN04487884_12029</name>
</gene>
<dbReference type="PANTHER" id="PTHR30480">
    <property type="entry name" value="BETA-HEXOSAMINIDASE-RELATED"/>
    <property type="match status" value="1"/>
</dbReference>
<dbReference type="EMBL" id="FOGJ01000020">
    <property type="protein sequence ID" value="SES14153.1"/>
    <property type="molecule type" value="Genomic_DNA"/>
</dbReference>
<organism evidence="7 8">
    <name type="scientific">Butyrivibrio fibrisolvens</name>
    <dbReference type="NCBI Taxonomy" id="831"/>
    <lineage>
        <taxon>Bacteria</taxon>
        <taxon>Bacillati</taxon>
        <taxon>Bacillota</taxon>
        <taxon>Clostridia</taxon>
        <taxon>Lachnospirales</taxon>
        <taxon>Lachnospiraceae</taxon>
        <taxon>Butyrivibrio</taxon>
    </lineage>
</organism>
<reference evidence="7 8" key="1">
    <citation type="submission" date="2016-10" db="EMBL/GenBank/DDBJ databases">
        <authorList>
            <person name="de Groot N.N."/>
        </authorList>
    </citation>
    <scope>NUCLEOTIDE SEQUENCE [LARGE SCALE GENOMIC DNA]</scope>
    <source>
        <strain evidence="7 8">AR40</strain>
    </source>
</reference>
<dbReference type="Proteomes" id="UP000182584">
    <property type="component" value="Unassembled WGS sequence"/>
</dbReference>
<keyword evidence="5" id="KW-0326">Glycosidase</keyword>
<dbReference type="GO" id="GO:0004563">
    <property type="term" value="F:beta-N-acetylhexosaminidase activity"/>
    <property type="evidence" value="ECO:0007669"/>
    <property type="project" value="UniProtKB-EC"/>
</dbReference>
<sequence length="562" mass="63242">MIDFKANPFFLDDEKIRWVEETYDNMTLDEKIGQLFCPIIFTKDKQELENFIDKYHIGGMLYREGPGQEIRDAHKILQEASKIPLLTASNLEYGGNGSAVEGTYYGRQMLVAATDDTDSAYRLGKISCKEGAAVGVNWAFAPVVDIDRNYHNPIMNVRTFGDDVQRVIDMGTAYIKAAKEEGVATAVKHFPGDGIDERDQHLLTSVNSLSVSKWDESYGRIYEAMIEAGTLSIMAGHIALPSYEDFYEGKEVNKVIPATLSPNLLKKLLRDKLGFNGLITTDATPMVGFCCACDRETAVPMTIESGCDVFLFNRNIDEDYEYMHKGYEKGILSDARLEEAVKRILATKAALGLNTKKEKDALVPDEDALKVLNCKEHDSWARECADKGVTLVKDTQNLLPISPVKHKRILLQILGEYESNDRVQSFFVDKLTKEGFDVTVYVKEGFEVMDDSVAKLKDRYDLVMYVANIETASNHTVARINWHTMFGLGTNMPWMVYEMPVMFISVGNPYHLLDAPMVKTFINGYCNSEYVMSAVIDKIMGRSPFKGVSPIDPFCGRQDLRF</sequence>
<dbReference type="eggNOG" id="COG1472">
    <property type="taxonomic scope" value="Bacteria"/>
</dbReference>
<dbReference type="AlphaFoldDB" id="A0A1H9UYR0"/>
<dbReference type="Pfam" id="PF00933">
    <property type="entry name" value="Glyco_hydro_3"/>
    <property type="match status" value="1"/>
</dbReference>
<dbReference type="InterPro" id="IPR050226">
    <property type="entry name" value="NagZ_Beta-hexosaminidase"/>
</dbReference>
<dbReference type="Gene3D" id="3.20.20.300">
    <property type="entry name" value="Glycoside hydrolase, family 3, N-terminal domain"/>
    <property type="match status" value="1"/>
</dbReference>
<evidence type="ECO:0000256" key="2">
    <source>
        <dbReference type="ARBA" id="ARBA00005336"/>
    </source>
</evidence>
<dbReference type="Gene3D" id="3.40.50.1700">
    <property type="entry name" value="Glycoside hydrolase family 3 C-terminal domain"/>
    <property type="match status" value="1"/>
</dbReference>
<evidence type="ECO:0000313" key="8">
    <source>
        <dbReference type="Proteomes" id="UP000182584"/>
    </source>
</evidence>
<accession>A0A1H9UYR0</accession>
<evidence type="ECO:0000256" key="5">
    <source>
        <dbReference type="ARBA" id="ARBA00023295"/>
    </source>
</evidence>
<dbReference type="PANTHER" id="PTHR30480:SF13">
    <property type="entry name" value="BETA-HEXOSAMINIDASE"/>
    <property type="match status" value="1"/>
</dbReference>
<evidence type="ECO:0000256" key="4">
    <source>
        <dbReference type="ARBA" id="ARBA00022801"/>
    </source>
</evidence>
<dbReference type="GO" id="GO:0005975">
    <property type="term" value="P:carbohydrate metabolic process"/>
    <property type="evidence" value="ECO:0007669"/>
    <property type="project" value="InterPro"/>
</dbReference>
<comment type="catalytic activity">
    <reaction evidence="1">
        <text>Hydrolysis of terminal non-reducing N-acetyl-D-hexosamine residues in N-acetyl-beta-D-hexosaminides.</text>
        <dbReference type="EC" id="3.2.1.52"/>
    </reaction>
</comment>
<feature type="domain" description="Glycoside hydrolase family 3 N-terminal" evidence="6">
    <location>
        <begin position="27"/>
        <end position="345"/>
    </location>
</feature>
<comment type="similarity">
    <text evidence="2">Belongs to the glycosyl hydrolase 3 family.</text>
</comment>
<evidence type="ECO:0000313" key="7">
    <source>
        <dbReference type="EMBL" id="SES14153.1"/>
    </source>
</evidence>
<dbReference type="InterPro" id="IPR036881">
    <property type="entry name" value="Glyco_hydro_3_C_sf"/>
</dbReference>
<name>A0A1H9UYR0_BUTFI</name>
<dbReference type="SUPFAM" id="SSF51445">
    <property type="entry name" value="(Trans)glycosidases"/>
    <property type="match status" value="1"/>
</dbReference>
<dbReference type="EC" id="3.2.1.52" evidence="3"/>
<dbReference type="InterPro" id="IPR001764">
    <property type="entry name" value="Glyco_hydro_3_N"/>
</dbReference>
<dbReference type="InterPro" id="IPR036962">
    <property type="entry name" value="Glyco_hydro_3_N_sf"/>
</dbReference>
<protein>
    <recommendedName>
        <fullName evidence="3">beta-N-acetylhexosaminidase</fullName>
        <ecNumber evidence="3">3.2.1.52</ecNumber>
    </recommendedName>
</protein>
<dbReference type="GO" id="GO:0009254">
    <property type="term" value="P:peptidoglycan turnover"/>
    <property type="evidence" value="ECO:0007669"/>
    <property type="project" value="TreeGrafter"/>
</dbReference>
<dbReference type="OrthoDB" id="9805821at2"/>